<feature type="transmembrane region" description="Helical" evidence="2">
    <location>
        <begin position="473"/>
        <end position="496"/>
    </location>
</feature>
<feature type="domain" description="Glycosyltransferase 2-like" evidence="3">
    <location>
        <begin position="223"/>
        <end position="420"/>
    </location>
</feature>
<comment type="caution">
    <text evidence="4">The sequence shown here is derived from an EMBL/GenBank/DDBJ whole genome shotgun (WGS) entry which is preliminary data.</text>
</comment>
<gene>
    <name evidence="4" type="ORF">UT18_C0019G0001</name>
</gene>
<feature type="non-terminal residue" evidence="4">
    <location>
        <position position="1"/>
    </location>
</feature>
<dbReference type="STRING" id="1618345.UT18_C0019G0001"/>
<dbReference type="PANTHER" id="PTHR36851:SF1">
    <property type="entry name" value="GLYCO_TRANS_2-LIKE DOMAIN-CONTAINING PROTEIN"/>
    <property type="match status" value="1"/>
</dbReference>
<evidence type="ECO:0000256" key="2">
    <source>
        <dbReference type="SAM" id="Phobius"/>
    </source>
</evidence>
<keyword evidence="2" id="KW-0812">Transmembrane</keyword>
<dbReference type="Pfam" id="PF13632">
    <property type="entry name" value="Glyco_trans_2_3"/>
    <property type="match status" value="1"/>
</dbReference>
<dbReference type="InterPro" id="IPR029044">
    <property type="entry name" value="Nucleotide-diphossugar_trans"/>
</dbReference>
<reference evidence="4 5" key="1">
    <citation type="journal article" date="2015" name="Nature">
        <title>rRNA introns, odd ribosomes, and small enigmatic genomes across a large radiation of phyla.</title>
        <authorList>
            <person name="Brown C.T."/>
            <person name="Hug L.A."/>
            <person name="Thomas B.C."/>
            <person name="Sharon I."/>
            <person name="Castelle C.J."/>
            <person name="Singh A."/>
            <person name="Wilkins M.J."/>
            <person name="Williams K.H."/>
            <person name="Banfield J.F."/>
        </authorList>
    </citation>
    <scope>NUCLEOTIDE SEQUENCE [LARGE SCALE GENOMIC DNA]</scope>
</reference>
<dbReference type="SUPFAM" id="SSF53448">
    <property type="entry name" value="Nucleotide-diphospho-sugar transferases"/>
    <property type="match status" value="1"/>
</dbReference>
<dbReference type="AlphaFoldDB" id="A0A0G0P5T5"/>
<organism evidence="4 5">
    <name type="scientific">candidate division CPR2 bacterium GW2011_GWC2_39_10</name>
    <dbReference type="NCBI Taxonomy" id="1618345"/>
    <lineage>
        <taxon>Bacteria</taxon>
        <taxon>Bacteria division CPR2</taxon>
    </lineage>
</organism>
<evidence type="ECO:0000313" key="5">
    <source>
        <dbReference type="Proteomes" id="UP000034207"/>
    </source>
</evidence>
<evidence type="ECO:0000259" key="3">
    <source>
        <dbReference type="Pfam" id="PF13632"/>
    </source>
</evidence>
<feature type="transmembrane region" description="Helical" evidence="2">
    <location>
        <begin position="441"/>
        <end position="461"/>
    </location>
</feature>
<keyword evidence="2" id="KW-0472">Membrane</keyword>
<evidence type="ECO:0000256" key="1">
    <source>
        <dbReference type="SAM" id="Coils"/>
    </source>
</evidence>
<dbReference type="InterPro" id="IPR001173">
    <property type="entry name" value="Glyco_trans_2-like"/>
</dbReference>
<sequence>KNPYVLMYFIIIYDTYWFFRSLNVSRITLISYRELRQAEKIDWFTKVKQTENLGVSLQSLTLALDNVKKNLEKATSAQRPPLDAKEKSIKLNIKEINRLKAEKIDVYDWKKVYHVISYATFRESAEILSRAVDALLKSNFPLDKIICVIAGEERDPNFKQIAKDLNEKYCQGSFLKFLSLEHPNGMPNEGKVKGAGVSWAIAEVNKMLKKEGIMPEQVIVSSFDSDTRVHKNYLAALTYEFIINPKRHKKSFQSIPLFHNNIWSAPAPNRVMAVNSSFWQMIESIRTRRLRNFAGHAMSMKALEVVDYWDRYSIVEDGKQYWRSFFAFNGDYSVIPIFVPVYNDAVLADTYLKTLKAQYLQRRRWYYGVSDFPFIVINSIINKKIPILYRLLQVWRHFEGTISLATASLILAFAAWLPLFLNPDFGNNSVVAHTLPIVTSRILTIAGIGLLSAMWISIILLPPKPKNTPAIKSISMILQWFFLPPIAISLSTFPALEAQTRLMFGKYIGFYVTPKTINKNDS</sequence>
<keyword evidence="1" id="KW-0175">Coiled coil</keyword>
<accession>A0A0G0P5T5</accession>
<keyword evidence="2" id="KW-1133">Transmembrane helix</keyword>
<proteinExistence type="predicted"/>
<dbReference type="PANTHER" id="PTHR36851">
    <property type="entry name" value="UNNAMED PRODUCT"/>
    <property type="match status" value="1"/>
</dbReference>
<protein>
    <recommendedName>
        <fullName evidence="3">Glycosyltransferase 2-like domain-containing protein</fullName>
    </recommendedName>
</protein>
<evidence type="ECO:0000313" key="4">
    <source>
        <dbReference type="EMBL" id="KKQ93499.1"/>
    </source>
</evidence>
<dbReference type="Gene3D" id="3.90.550.10">
    <property type="entry name" value="Spore Coat Polysaccharide Biosynthesis Protein SpsA, Chain A"/>
    <property type="match status" value="1"/>
</dbReference>
<feature type="transmembrane region" description="Helical" evidence="2">
    <location>
        <begin position="402"/>
        <end position="421"/>
    </location>
</feature>
<feature type="coiled-coil region" evidence="1">
    <location>
        <begin position="57"/>
        <end position="102"/>
    </location>
</feature>
<dbReference type="Proteomes" id="UP000034207">
    <property type="component" value="Unassembled WGS sequence"/>
</dbReference>
<dbReference type="EMBL" id="LBVV01000019">
    <property type="protein sequence ID" value="KKQ93499.1"/>
    <property type="molecule type" value="Genomic_DNA"/>
</dbReference>
<name>A0A0G0P5T5_UNCC2</name>